<evidence type="ECO:0000313" key="3">
    <source>
        <dbReference type="Proteomes" id="UP000197596"/>
    </source>
</evidence>
<comment type="caution">
    <text evidence="2">The sequence shown here is derived from an EMBL/GenBank/DDBJ whole genome shotgun (WGS) entry which is preliminary data.</text>
</comment>
<dbReference type="InterPro" id="IPR022191">
    <property type="entry name" value="DUF3717"/>
</dbReference>
<dbReference type="EMBL" id="JABFMT010000028">
    <property type="protein sequence ID" value="NUU03830.1"/>
    <property type="molecule type" value="Genomic_DNA"/>
</dbReference>
<protein>
    <submittedName>
        <fullName evidence="1">DUF3717 domain-containing protein</fullName>
    </submittedName>
</protein>
<sequence length="70" mass="8134">MLTLTELEEAINYWRQQRPATGEECALSPEVNALAGVYAMMIYERRHELAAEQLDVQARQLLEAWRSRRG</sequence>
<dbReference type="AlphaFoldDB" id="A0A246WLY8"/>
<reference evidence="2 3" key="1">
    <citation type="submission" date="2017-06" db="EMBL/GenBank/DDBJ databases">
        <title>Herbaspirillum phytohormonus sp. nov., isolated from the root nodule of Robinia pseudoacacia in lead-zinc mine.</title>
        <authorList>
            <person name="Fan M."/>
            <person name="Lin Y."/>
        </authorList>
    </citation>
    <scope>NUCLEOTIDE SEQUENCE [LARGE SCALE GENOMIC DNA]</scope>
    <source>
        <strain evidence="2 3">HZ10</strain>
    </source>
</reference>
<evidence type="ECO:0000313" key="2">
    <source>
        <dbReference type="EMBL" id="OWY26984.1"/>
    </source>
</evidence>
<proteinExistence type="predicted"/>
<organism evidence="2 3">
    <name type="scientific">Herbaspirillum robiniae</name>
    <dbReference type="NCBI Taxonomy" id="2014887"/>
    <lineage>
        <taxon>Bacteria</taxon>
        <taxon>Pseudomonadati</taxon>
        <taxon>Pseudomonadota</taxon>
        <taxon>Betaproteobacteria</taxon>
        <taxon>Burkholderiales</taxon>
        <taxon>Oxalobacteraceae</taxon>
        <taxon>Herbaspirillum</taxon>
    </lineage>
</organism>
<evidence type="ECO:0000313" key="4">
    <source>
        <dbReference type="Proteomes" id="UP000536746"/>
    </source>
</evidence>
<dbReference type="EMBL" id="NJGU01000014">
    <property type="protein sequence ID" value="OWY26984.1"/>
    <property type="molecule type" value="Genomic_DNA"/>
</dbReference>
<evidence type="ECO:0000313" key="1">
    <source>
        <dbReference type="EMBL" id="NUU03830.1"/>
    </source>
</evidence>
<gene>
    <name evidence="2" type="ORF">CEJ42_21770</name>
    <name evidence="1" type="ORF">HNO84_19640</name>
</gene>
<dbReference type="Proteomes" id="UP000536746">
    <property type="component" value="Unassembled WGS sequence"/>
</dbReference>
<reference evidence="1 4" key="2">
    <citation type="journal article" date="2020" name="Front. Plant Sci.">
        <title>Isolation of Rhizosphere Bacteria That Improve Quality and Water Stress Tolerance in Greenhouse Ornamentals.</title>
        <authorList>
            <person name="Nordstedt N.P."/>
            <person name="Jones M.L."/>
        </authorList>
    </citation>
    <scope>NUCLEOTIDE SEQUENCE [LARGE SCALE GENOMIC DNA]</scope>
    <source>
        <strain evidence="1 4">C6C2</strain>
    </source>
</reference>
<accession>A0A246WLY8</accession>
<dbReference type="Pfam" id="PF12512">
    <property type="entry name" value="DUF3717"/>
    <property type="match status" value="1"/>
</dbReference>
<dbReference type="OrthoDB" id="8778662at2"/>
<dbReference type="Proteomes" id="UP000197596">
    <property type="component" value="Unassembled WGS sequence"/>
</dbReference>
<name>A0A246WLY8_9BURK</name>
<dbReference type="RefSeq" id="WP_079217463.1">
    <property type="nucleotide sequence ID" value="NZ_CP018845.1"/>
</dbReference>
<keyword evidence="4" id="KW-1185">Reference proteome</keyword>